<dbReference type="InterPro" id="IPR011008">
    <property type="entry name" value="Dimeric_a/b-barrel"/>
</dbReference>
<proteinExistence type="predicted"/>
<dbReference type="AlphaFoldDB" id="A0A1I2VH97"/>
<dbReference type="OrthoDB" id="9799041at2"/>
<gene>
    <name evidence="2" type="ORF">SAMN05192565_11526</name>
</gene>
<protein>
    <submittedName>
        <fullName evidence="2">AsnC family protein</fullName>
    </submittedName>
</protein>
<keyword evidence="3" id="KW-1185">Reference proteome</keyword>
<sequence>MKTFFVQIKCEIGKTYAVSDALLAMDIASEIYSTAGRFDIMAKFHVDADIDIGLFVNEFLLRLQGVRDSETIIAFKAFH</sequence>
<evidence type="ECO:0000313" key="3">
    <source>
        <dbReference type="Proteomes" id="UP000199229"/>
    </source>
</evidence>
<evidence type="ECO:0000313" key="2">
    <source>
        <dbReference type="EMBL" id="SFG88530.1"/>
    </source>
</evidence>
<feature type="domain" description="Transcription regulator AsnC/Lrp ligand binding" evidence="1">
    <location>
        <begin position="6"/>
        <end position="76"/>
    </location>
</feature>
<accession>A0A1I2VH97</accession>
<evidence type="ECO:0000259" key="1">
    <source>
        <dbReference type="Pfam" id="PF01037"/>
    </source>
</evidence>
<dbReference type="STRING" id="582675.SAMN05192565_11526"/>
<dbReference type="Proteomes" id="UP000199229">
    <property type="component" value="Unassembled WGS sequence"/>
</dbReference>
<dbReference type="Pfam" id="PF01037">
    <property type="entry name" value="AsnC_trans_reg"/>
    <property type="match status" value="1"/>
</dbReference>
<dbReference type="RefSeq" id="WP_091972646.1">
    <property type="nucleotide sequence ID" value="NZ_FOPM01000015.1"/>
</dbReference>
<dbReference type="EMBL" id="FOPM01000015">
    <property type="protein sequence ID" value="SFG88530.1"/>
    <property type="molecule type" value="Genomic_DNA"/>
</dbReference>
<reference evidence="3" key="1">
    <citation type="submission" date="2016-10" db="EMBL/GenBank/DDBJ databases">
        <authorList>
            <person name="Varghese N."/>
            <person name="Submissions S."/>
        </authorList>
    </citation>
    <scope>NUCLEOTIDE SEQUENCE [LARGE SCALE GENOMIC DNA]</scope>
    <source>
        <strain evidence="3">Gh-105</strain>
    </source>
</reference>
<dbReference type="Gene3D" id="3.30.70.920">
    <property type="match status" value="1"/>
</dbReference>
<organism evidence="2 3">
    <name type="scientific">Methylobacterium gossipiicola</name>
    <dbReference type="NCBI Taxonomy" id="582675"/>
    <lineage>
        <taxon>Bacteria</taxon>
        <taxon>Pseudomonadati</taxon>
        <taxon>Pseudomonadota</taxon>
        <taxon>Alphaproteobacteria</taxon>
        <taxon>Hyphomicrobiales</taxon>
        <taxon>Methylobacteriaceae</taxon>
        <taxon>Methylobacterium</taxon>
    </lineage>
</organism>
<dbReference type="InterPro" id="IPR019887">
    <property type="entry name" value="Tscrpt_reg_AsnC/Lrp_C"/>
</dbReference>
<dbReference type="SUPFAM" id="SSF54909">
    <property type="entry name" value="Dimeric alpha+beta barrel"/>
    <property type="match status" value="1"/>
</dbReference>
<name>A0A1I2VH97_9HYPH</name>